<reference evidence="8 9" key="1">
    <citation type="submission" date="2014-03" db="EMBL/GenBank/DDBJ databases">
        <title>Genome sequence of Bordetella holmseii.</title>
        <authorList>
            <person name="Harvill E."/>
            <person name="Goodfield L.L."/>
            <person name="Ivanov Y."/>
            <person name="Meyer J.A."/>
            <person name="Newth C."/>
            <person name="Cassiday P."/>
            <person name="Tondella M.L."/>
            <person name="Liao P."/>
            <person name="Zimmerman J."/>
            <person name="Meert K."/>
            <person name="Wessel D."/>
            <person name="Berger J."/>
            <person name="Dean J.M."/>
            <person name="Holubkov R."/>
            <person name="Burr J."/>
            <person name="Liu T."/>
            <person name="Brinkac L.M."/>
            <person name="Sanka R."/>
            <person name="Kim M."/>
            <person name="Losada L."/>
        </authorList>
    </citation>
    <scope>NUCLEOTIDE SEQUENCE [LARGE SCALE GENOMIC DNA]</scope>
    <source>
        <strain evidence="8 9">CDC-H585-BH</strain>
    </source>
</reference>
<dbReference type="GO" id="GO:0005524">
    <property type="term" value="F:ATP binding"/>
    <property type="evidence" value="ECO:0007669"/>
    <property type="project" value="UniProtKB-KW"/>
</dbReference>
<proteinExistence type="predicted"/>
<dbReference type="GeneID" id="93121884"/>
<evidence type="ECO:0000256" key="1">
    <source>
        <dbReference type="ARBA" id="ARBA00022598"/>
    </source>
</evidence>
<dbReference type="SUPFAM" id="SSF55681">
    <property type="entry name" value="Class II aaRS and biotin synthetases"/>
    <property type="match status" value="1"/>
</dbReference>
<dbReference type="GO" id="GO:0005737">
    <property type="term" value="C:cytoplasm"/>
    <property type="evidence" value="ECO:0007669"/>
    <property type="project" value="TreeGrafter"/>
</dbReference>
<dbReference type="PANTHER" id="PTHR12835">
    <property type="entry name" value="BIOTIN PROTEIN LIGASE"/>
    <property type="match status" value="1"/>
</dbReference>
<evidence type="ECO:0000256" key="4">
    <source>
        <dbReference type="ARBA" id="ARBA00023267"/>
    </source>
</evidence>
<dbReference type="NCBIfam" id="TIGR00121">
    <property type="entry name" value="birA_ligase"/>
    <property type="match status" value="1"/>
</dbReference>
<evidence type="ECO:0000256" key="3">
    <source>
        <dbReference type="ARBA" id="ARBA00022840"/>
    </source>
</evidence>
<dbReference type="PANTHER" id="PTHR12835:SF5">
    <property type="entry name" value="BIOTIN--PROTEIN LIGASE"/>
    <property type="match status" value="1"/>
</dbReference>
<dbReference type="Pfam" id="PF03099">
    <property type="entry name" value="BPL_LplA_LipB"/>
    <property type="match status" value="1"/>
</dbReference>
<organism evidence="8 9">
    <name type="scientific">Bordetella holmesii CDC-H585-BH</name>
    <dbReference type="NCBI Taxonomy" id="1331206"/>
    <lineage>
        <taxon>Bacteria</taxon>
        <taxon>Pseudomonadati</taxon>
        <taxon>Pseudomonadota</taxon>
        <taxon>Betaproteobacteria</taxon>
        <taxon>Burkholderiales</taxon>
        <taxon>Alcaligenaceae</taxon>
        <taxon>Bordetella</taxon>
    </lineage>
</organism>
<dbReference type="Gene3D" id="2.30.30.100">
    <property type="match status" value="1"/>
</dbReference>
<dbReference type="InterPro" id="IPR003142">
    <property type="entry name" value="BPL_C"/>
</dbReference>
<dbReference type="Proteomes" id="UP000026682">
    <property type="component" value="Unassembled WGS sequence"/>
</dbReference>
<dbReference type="GO" id="GO:0004077">
    <property type="term" value="F:biotin--[biotin carboxyl-carrier protein] ligase activity"/>
    <property type="evidence" value="ECO:0007669"/>
    <property type="project" value="UniProtKB-EC"/>
</dbReference>
<dbReference type="RefSeq" id="WP_005017025.1">
    <property type="nucleotide sequence ID" value="NZ_JFZZ01000136.1"/>
</dbReference>
<dbReference type="CDD" id="cd16442">
    <property type="entry name" value="BPL"/>
    <property type="match status" value="1"/>
</dbReference>
<dbReference type="InterPro" id="IPR045864">
    <property type="entry name" value="aa-tRNA-synth_II/BPL/LPL"/>
</dbReference>
<evidence type="ECO:0000256" key="6">
    <source>
        <dbReference type="ARBA" id="ARBA00047846"/>
    </source>
</evidence>
<comment type="caution">
    <text evidence="8">The sequence shown here is derived from an EMBL/GenBank/DDBJ whole genome shotgun (WGS) entry which is preliminary data.</text>
</comment>
<dbReference type="EMBL" id="JFZZ01000136">
    <property type="protein sequence ID" value="KAK87400.1"/>
    <property type="molecule type" value="Genomic_DNA"/>
</dbReference>
<keyword evidence="4" id="KW-0092">Biotin</keyword>
<evidence type="ECO:0000313" key="9">
    <source>
        <dbReference type="Proteomes" id="UP000026682"/>
    </source>
</evidence>
<dbReference type="Gene3D" id="3.30.930.10">
    <property type="entry name" value="Bira Bifunctional Protein, Domain 2"/>
    <property type="match status" value="1"/>
</dbReference>
<sequence length="275" mass="29419">MPVHALDLPAPDTLQRAVHARLPGFTHVQWVASTGSTNADLLARARQSQTPKPWLLGAHLQEAGRGRAGRAWKNRSGATLMFSCAFDVHLPAPQLPALSPMAGLAACEALRHLSAQTGVCVKWPNDVQWHEAKLAGVLAETTRNPDGNGHTVVIGMGLNLRDADMLSANLQRAIADWSQVDAQDRVRDAADIVQATALAWQQAVADLEQHGFAAFVQRYAQADALHGRSVNVIDRGEVLYGGQAAGVDVLGRLQVQCDHGLMAVTAGEISVRPQP</sequence>
<dbReference type="PROSITE" id="PS51733">
    <property type="entry name" value="BPL_LPL_CATALYTIC"/>
    <property type="match status" value="1"/>
</dbReference>
<dbReference type="InterPro" id="IPR004143">
    <property type="entry name" value="BPL_LPL_catalytic"/>
</dbReference>
<dbReference type="AlphaFoldDB" id="A0A158M1D6"/>
<evidence type="ECO:0000259" key="7">
    <source>
        <dbReference type="PROSITE" id="PS51733"/>
    </source>
</evidence>
<evidence type="ECO:0000256" key="5">
    <source>
        <dbReference type="ARBA" id="ARBA00024227"/>
    </source>
</evidence>
<keyword evidence="3" id="KW-0067">ATP-binding</keyword>
<evidence type="ECO:0000256" key="2">
    <source>
        <dbReference type="ARBA" id="ARBA00022741"/>
    </source>
</evidence>
<gene>
    <name evidence="8" type="ORF">L497_2953</name>
</gene>
<evidence type="ECO:0000313" key="8">
    <source>
        <dbReference type="EMBL" id="KAK87400.1"/>
    </source>
</evidence>
<dbReference type="SUPFAM" id="SSF50037">
    <property type="entry name" value="C-terminal domain of transcriptional repressors"/>
    <property type="match status" value="1"/>
</dbReference>
<accession>A0A158M1D6</accession>
<dbReference type="EC" id="6.3.4.15" evidence="5"/>
<keyword evidence="1 8" id="KW-0436">Ligase</keyword>
<name>A0A158M1D6_9BORD</name>
<feature type="domain" description="BPL/LPL catalytic" evidence="7">
    <location>
        <begin position="8"/>
        <end position="208"/>
    </location>
</feature>
<comment type="catalytic activity">
    <reaction evidence="6">
        <text>biotin + L-lysyl-[protein] + ATP = N(6)-biotinyl-L-lysyl-[protein] + AMP + diphosphate + H(+)</text>
        <dbReference type="Rhea" id="RHEA:11756"/>
        <dbReference type="Rhea" id="RHEA-COMP:9752"/>
        <dbReference type="Rhea" id="RHEA-COMP:10505"/>
        <dbReference type="ChEBI" id="CHEBI:15378"/>
        <dbReference type="ChEBI" id="CHEBI:29969"/>
        <dbReference type="ChEBI" id="CHEBI:30616"/>
        <dbReference type="ChEBI" id="CHEBI:33019"/>
        <dbReference type="ChEBI" id="CHEBI:57586"/>
        <dbReference type="ChEBI" id="CHEBI:83144"/>
        <dbReference type="ChEBI" id="CHEBI:456215"/>
        <dbReference type="EC" id="6.3.4.15"/>
    </reaction>
</comment>
<dbReference type="STRING" id="35814.BBB42_17580"/>
<keyword evidence="2" id="KW-0547">Nucleotide-binding</keyword>
<dbReference type="PATRIC" id="fig|1331206.3.peg.3250"/>
<dbReference type="InterPro" id="IPR008988">
    <property type="entry name" value="Transcriptional_repressor_C"/>
</dbReference>
<protein>
    <recommendedName>
        <fullName evidence="5">biotin--[biotin carboxyl-carrier protein] ligase</fullName>
        <ecNumber evidence="5">6.3.4.15</ecNumber>
    </recommendedName>
</protein>
<dbReference type="Pfam" id="PF02237">
    <property type="entry name" value="BPL_C"/>
    <property type="match status" value="1"/>
</dbReference>
<dbReference type="InterPro" id="IPR004408">
    <property type="entry name" value="Biotin_CoA_COase_ligase"/>
</dbReference>